<accession>A0A913YFJ5</accession>
<dbReference type="KEGG" id="epa:114574704"/>
<feature type="coiled-coil region" evidence="1">
    <location>
        <begin position="3"/>
        <end position="30"/>
    </location>
</feature>
<evidence type="ECO:0000256" key="1">
    <source>
        <dbReference type="SAM" id="Coils"/>
    </source>
</evidence>
<keyword evidence="3" id="KW-1185">Reference proteome</keyword>
<sequence length="306" mass="36410">MSIKELNEKIASLDQRIEQLENEGRKDKESIRQFIEHRVSFVEKVQSQFQLQFESLREEMNIKTKNLTDDLETHKREVAAYKAKTDDLEKSRNVIYIGQLFAKCMVDIYREILPAYFLDKDGEPKKDYQVPHLNKIEKNIENLYQTKEEQDERKATWTKKKEEIGSDYFELMAEVNPSQLEEICREILPELFLGKDGKPEKEFKQIFLKNIEKKIELTYKSKKKQDEKKEILRTKKEEIGSDFVDFMEKTMRERNHEAHPNLLKEEDLQKIAETMSAKERSFLELAMKLVPAEYLGKCKYFFVGTL</sequence>
<name>A0A913YFJ5_EXADI</name>
<feature type="coiled-coil region" evidence="1">
    <location>
        <begin position="57"/>
        <end position="91"/>
    </location>
</feature>
<reference evidence="2" key="1">
    <citation type="submission" date="2022-11" db="UniProtKB">
        <authorList>
            <consortium name="EnsemblMetazoa"/>
        </authorList>
    </citation>
    <scope>IDENTIFICATION</scope>
</reference>
<dbReference type="OrthoDB" id="5994877at2759"/>
<organism evidence="2 3">
    <name type="scientific">Exaiptasia diaphana</name>
    <name type="common">Tropical sea anemone</name>
    <name type="synonym">Aiptasia pulchella</name>
    <dbReference type="NCBI Taxonomy" id="2652724"/>
    <lineage>
        <taxon>Eukaryota</taxon>
        <taxon>Metazoa</taxon>
        <taxon>Cnidaria</taxon>
        <taxon>Anthozoa</taxon>
        <taxon>Hexacorallia</taxon>
        <taxon>Actiniaria</taxon>
        <taxon>Aiptasiidae</taxon>
        <taxon>Exaiptasia</taxon>
    </lineage>
</organism>
<protein>
    <submittedName>
        <fullName evidence="2">Uncharacterized protein</fullName>
    </submittedName>
</protein>
<evidence type="ECO:0000313" key="2">
    <source>
        <dbReference type="EnsemblMetazoa" id="XP_028513824.1"/>
    </source>
</evidence>
<dbReference type="EnsemblMetazoa" id="XM_028658023.1">
    <property type="protein sequence ID" value="XP_028513824.1"/>
    <property type="gene ID" value="LOC114574704"/>
</dbReference>
<dbReference type="GeneID" id="114574704"/>
<keyword evidence="1" id="KW-0175">Coiled coil</keyword>
<dbReference type="Proteomes" id="UP000887567">
    <property type="component" value="Unplaced"/>
</dbReference>
<proteinExistence type="predicted"/>
<dbReference type="RefSeq" id="XP_028513824.1">
    <property type="nucleotide sequence ID" value="XM_028658023.1"/>
</dbReference>
<dbReference type="AlphaFoldDB" id="A0A913YFJ5"/>
<evidence type="ECO:0000313" key="3">
    <source>
        <dbReference type="Proteomes" id="UP000887567"/>
    </source>
</evidence>